<dbReference type="GO" id="GO:0005840">
    <property type="term" value="C:ribosome"/>
    <property type="evidence" value="ECO:0007669"/>
    <property type="project" value="UniProtKB-KW"/>
</dbReference>
<reference evidence="1" key="1">
    <citation type="submission" date="2020-06" db="EMBL/GenBank/DDBJ databases">
        <authorList>
            <person name="Li T."/>
            <person name="Hu X."/>
            <person name="Zhang T."/>
            <person name="Song X."/>
            <person name="Zhang H."/>
            <person name="Dai N."/>
            <person name="Sheng W."/>
            <person name="Hou X."/>
            <person name="Wei L."/>
        </authorList>
    </citation>
    <scope>NUCLEOTIDE SEQUENCE</scope>
    <source>
        <strain evidence="1">KEN8</strain>
        <tissue evidence="1">Leaf</tissue>
    </source>
</reference>
<comment type="caution">
    <text evidence="1">The sequence shown here is derived from an EMBL/GenBank/DDBJ whole genome shotgun (WGS) entry which is preliminary data.</text>
</comment>
<evidence type="ECO:0000313" key="1">
    <source>
        <dbReference type="EMBL" id="KAL0337667.1"/>
    </source>
</evidence>
<name>A0AAW2N0Z2_9LAMI</name>
<keyword evidence="1" id="KW-0687">Ribonucleoprotein</keyword>
<sequence length="105" mass="11312">MNPFNVSIKEGRGPKLCLVHHLGGSRGPLRARLVADKQVRIASTKIYGIGLKKAIQVRYRLGREVPAEAVYRCPHPVGQTAMADRGHLAPASGVLGEPRIPDIVG</sequence>
<proteinExistence type="predicted"/>
<accession>A0AAW2N0Z2</accession>
<keyword evidence="1" id="KW-0689">Ribosomal protein</keyword>
<organism evidence="1">
    <name type="scientific">Sesamum calycinum</name>
    <dbReference type="NCBI Taxonomy" id="2727403"/>
    <lineage>
        <taxon>Eukaryota</taxon>
        <taxon>Viridiplantae</taxon>
        <taxon>Streptophyta</taxon>
        <taxon>Embryophyta</taxon>
        <taxon>Tracheophyta</taxon>
        <taxon>Spermatophyta</taxon>
        <taxon>Magnoliopsida</taxon>
        <taxon>eudicotyledons</taxon>
        <taxon>Gunneridae</taxon>
        <taxon>Pentapetalae</taxon>
        <taxon>asterids</taxon>
        <taxon>lamiids</taxon>
        <taxon>Lamiales</taxon>
        <taxon>Pedaliaceae</taxon>
        <taxon>Sesamum</taxon>
    </lineage>
</organism>
<reference evidence="1" key="2">
    <citation type="journal article" date="2024" name="Plant">
        <title>Genomic evolution and insights into agronomic trait innovations of Sesamum species.</title>
        <authorList>
            <person name="Miao H."/>
            <person name="Wang L."/>
            <person name="Qu L."/>
            <person name="Liu H."/>
            <person name="Sun Y."/>
            <person name="Le M."/>
            <person name="Wang Q."/>
            <person name="Wei S."/>
            <person name="Zheng Y."/>
            <person name="Lin W."/>
            <person name="Duan Y."/>
            <person name="Cao H."/>
            <person name="Xiong S."/>
            <person name="Wang X."/>
            <person name="Wei L."/>
            <person name="Li C."/>
            <person name="Ma Q."/>
            <person name="Ju M."/>
            <person name="Zhao R."/>
            <person name="Li G."/>
            <person name="Mu C."/>
            <person name="Tian Q."/>
            <person name="Mei H."/>
            <person name="Zhang T."/>
            <person name="Gao T."/>
            <person name="Zhang H."/>
        </authorList>
    </citation>
    <scope>NUCLEOTIDE SEQUENCE</scope>
    <source>
        <strain evidence="1">KEN8</strain>
    </source>
</reference>
<dbReference type="EMBL" id="JACGWM010000012">
    <property type="protein sequence ID" value="KAL0337667.1"/>
    <property type="molecule type" value="Genomic_DNA"/>
</dbReference>
<dbReference type="AlphaFoldDB" id="A0AAW2N0Z2"/>
<protein>
    <submittedName>
        <fullName evidence="1">Ribosomal protein S13, mitochondrial</fullName>
    </submittedName>
</protein>
<gene>
    <name evidence="1" type="ORF">Scaly_2041800</name>
</gene>